<protein>
    <submittedName>
        <fullName evidence="1">Uncharacterized protein</fullName>
    </submittedName>
</protein>
<reference evidence="1" key="1">
    <citation type="submission" date="2022-02" db="EMBL/GenBank/DDBJ databases">
        <title>Coral-associated bacteria.</title>
        <authorList>
            <person name="Tang K."/>
            <person name="Wang X."/>
        </authorList>
    </citation>
    <scope>NUCLEOTIDE SEQUENCE</scope>
    <source>
        <strain evidence="1">SCSIO 43006</strain>
    </source>
</reference>
<name>A0ABY4VEP4_9GAMM</name>
<dbReference type="EMBL" id="CP092418">
    <property type="protein sequence ID" value="USD22788.1"/>
    <property type="molecule type" value="Genomic_DNA"/>
</dbReference>
<evidence type="ECO:0000313" key="1">
    <source>
        <dbReference type="EMBL" id="USD22788.1"/>
    </source>
</evidence>
<accession>A0ABY4VEP4</accession>
<gene>
    <name evidence="1" type="ORF">MJO52_06525</name>
</gene>
<proteinExistence type="predicted"/>
<organism evidence="1 2">
    <name type="scientific">Microbulbifer variabilis</name>
    <dbReference type="NCBI Taxonomy" id="266805"/>
    <lineage>
        <taxon>Bacteria</taxon>
        <taxon>Pseudomonadati</taxon>
        <taxon>Pseudomonadota</taxon>
        <taxon>Gammaproteobacteria</taxon>
        <taxon>Cellvibrionales</taxon>
        <taxon>Microbulbiferaceae</taxon>
        <taxon>Microbulbifer</taxon>
    </lineage>
</organism>
<dbReference type="RefSeq" id="WP_252085141.1">
    <property type="nucleotide sequence ID" value="NZ_CP092418.1"/>
</dbReference>
<sequence>MNDFKLTKEQAFLAMFSFLDGYFQLTKSDDVGGLLGSMSLLSGGGSADTGVQEEWNEAVEKAINGKVNAELQFKNT</sequence>
<dbReference type="Proteomes" id="UP001055658">
    <property type="component" value="Chromosome"/>
</dbReference>
<evidence type="ECO:0000313" key="2">
    <source>
        <dbReference type="Proteomes" id="UP001055658"/>
    </source>
</evidence>
<keyword evidence="2" id="KW-1185">Reference proteome</keyword>